<dbReference type="SUPFAM" id="SSF47459">
    <property type="entry name" value="HLH, helix-loop-helix DNA-binding domain"/>
    <property type="match status" value="1"/>
</dbReference>
<reference evidence="2 3" key="1">
    <citation type="journal article" date="2011" name="J. Gen. Appl. Microbiol.">
        <title>Draft genome sequencing of the enigmatic yeast Saitoella complicata.</title>
        <authorList>
            <person name="Nishida H."/>
            <person name="Hamamoto M."/>
            <person name="Sugiyama J."/>
        </authorList>
    </citation>
    <scope>NUCLEOTIDE SEQUENCE [LARGE SCALE GENOMIC DNA]</scope>
    <source>
        <strain evidence="2 3">NRRL Y-17804</strain>
    </source>
</reference>
<gene>
    <name evidence="2" type="ORF">G7K_4444-t1</name>
</gene>
<comment type="caution">
    <text evidence="2">The sequence shown here is derived from an EMBL/GenBank/DDBJ whole genome shotgun (WGS) entry which is preliminary data.</text>
</comment>
<sequence length="517" mass="56507">MQYAYSTTPSQQQRQSVNHGQANPDYSQDPIPVPVPRHQHQLQGYSDDHGSPTNQPDAVPSQSSSLASQGLGYGFDGPTTHPAGMENPFQRTPQEQTYTWATTTFPQTQTRMRSVTSPVSMDSFAAYQPTALDASAVNQMETPTSGSSHLRNTSDNSLSRPGLRRYVSGPNTVQSLGRHSSQAAEMRLQPFTMTPTRPTAMELFQSPGMSFASSSKHSGERTPETPSPRRLKRVKSTPYLALSPDSPLARSSETADLSPQEEEAPSPTPTFTNPTDIAPEIKRARAVSEHRRRMDLKSSFERLRQILQIPQPRMGKRDIVEYACKEFEKMNERQRELVEEVEGLRGENEVLRGSVGMWQQMRMNQGSGLAGAGLAGVGRGLGGAGQGGDESMTPPGVIRPPETGAETGMLGSYPPPQTITASLRAQQAQHAQHAQVADWVHQQLPRQNQMQQGSEIQVLASPTGHVPVTLYRRQQQQEAMVGTTAQWNSPPYVRPAAGTTALGMARGNSGENTEKEE</sequence>
<proteinExistence type="predicted"/>
<evidence type="ECO:0000313" key="2">
    <source>
        <dbReference type="EMBL" id="GAO50314.1"/>
    </source>
</evidence>
<accession>A0A0E9NKE3</accession>
<protein>
    <recommendedName>
        <fullName evidence="4">BHLH domain-containing protein</fullName>
    </recommendedName>
</protein>
<evidence type="ECO:0000313" key="3">
    <source>
        <dbReference type="Proteomes" id="UP000033140"/>
    </source>
</evidence>
<dbReference type="Gene3D" id="4.10.280.10">
    <property type="entry name" value="Helix-loop-helix DNA-binding domain"/>
    <property type="match status" value="1"/>
</dbReference>
<feature type="region of interest" description="Disordered" evidence="1">
    <location>
        <begin position="140"/>
        <end position="182"/>
    </location>
</feature>
<feature type="compositionally biased region" description="Polar residues" evidence="1">
    <location>
        <begin position="140"/>
        <end position="159"/>
    </location>
</feature>
<dbReference type="AlphaFoldDB" id="A0A0E9NKE3"/>
<feature type="compositionally biased region" description="Polar residues" evidence="1">
    <location>
        <begin position="169"/>
        <end position="182"/>
    </location>
</feature>
<feature type="region of interest" description="Disordered" evidence="1">
    <location>
        <begin position="1"/>
        <end position="87"/>
    </location>
</feature>
<dbReference type="Proteomes" id="UP000033140">
    <property type="component" value="Unassembled WGS sequence"/>
</dbReference>
<feature type="compositionally biased region" description="Polar residues" evidence="1">
    <location>
        <begin position="1"/>
        <end position="26"/>
    </location>
</feature>
<organism evidence="2 3">
    <name type="scientific">Saitoella complicata (strain BCRC 22490 / CBS 7301 / JCM 7358 / NBRC 10748 / NRRL Y-17804)</name>
    <dbReference type="NCBI Taxonomy" id="698492"/>
    <lineage>
        <taxon>Eukaryota</taxon>
        <taxon>Fungi</taxon>
        <taxon>Dikarya</taxon>
        <taxon>Ascomycota</taxon>
        <taxon>Taphrinomycotina</taxon>
        <taxon>Taphrinomycotina incertae sedis</taxon>
        <taxon>Saitoella</taxon>
    </lineage>
</organism>
<dbReference type="InterPro" id="IPR036638">
    <property type="entry name" value="HLH_DNA-bd_sf"/>
</dbReference>
<dbReference type="EMBL" id="BACD03000031">
    <property type="protein sequence ID" value="GAO50314.1"/>
    <property type="molecule type" value="Genomic_DNA"/>
</dbReference>
<feature type="region of interest" description="Disordered" evidence="1">
    <location>
        <begin position="209"/>
        <end position="279"/>
    </location>
</feature>
<evidence type="ECO:0008006" key="4">
    <source>
        <dbReference type="Google" id="ProtNLM"/>
    </source>
</evidence>
<reference evidence="2 3" key="3">
    <citation type="journal article" date="2015" name="Genome Announc.">
        <title>Draft Genome Sequence of the Archiascomycetous Yeast Saitoella complicata.</title>
        <authorList>
            <person name="Yamauchi K."/>
            <person name="Kondo S."/>
            <person name="Hamamoto M."/>
            <person name="Takahashi Y."/>
            <person name="Ogura Y."/>
            <person name="Hayashi T."/>
            <person name="Nishida H."/>
        </authorList>
    </citation>
    <scope>NUCLEOTIDE SEQUENCE [LARGE SCALE GENOMIC DNA]</scope>
    <source>
        <strain evidence="2 3">NRRL Y-17804</strain>
    </source>
</reference>
<evidence type="ECO:0000256" key="1">
    <source>
        <dbReference type="SAM" id="MobiDB-lite"/>
    </source>
</evidence>
<reference evidence="2 3" key="2">
    <citation type="journal article" date="2014" name="J. Gen. Appl. Microbiol.">
        <title>The early diverging ascomycetous budding yeast Saitoella complicata has three histone deacetylases belonging to the Clr6, Hos2, and Rpd3 lineages.</title>
        <authorList>
            <person name="Nishida H."/>
            <person name="Matsumoto T."/>
            <person name="Kondo S."/>
            <person name="Hamamoto M."/>
            <person name="Yoshikawa H."/>
        </authorList>
    </citation>
    <scope>NUCLEOTIDE SEQUENCE [LARGE SCALE GENOMIC DNA]</scope>
    <source>
        <strain evidence="2 3">NRRL Y-17804</strain>
    </source>
</reference>
<feature type="compositionally biased region" description="Low complexity" evidence="1">
    <location>
        <begin position="61"/>
        <end position="70"/>
    </location>
</feature>
<name>A0A0E9NKE3_SAICN</name>
<keyword evidence="3" id="KW-1185">Reference proteome</keyword>
<dbReference type="GO" id="GO:0046983">
    <property type="term" value="F:protein dimerization activity"/>
    <property type="evidence" value="ECO:0007669"/>
    <property type="project" value="InterPro"/>
</dbReference>